<dbReference type="EMBL" id="CP060632">
    <property type="protein sequence ID" value="QNL99245.1"/>
    <property type="molecule type" value="Genomic_DNA"/>
</dbReference>
<gene>
    <name evidence="5" type="ORF">H9Q76_10990</name>
</gene>
<evidence type="ECO:0000256" key="3">
    <source>
        <dbReference type="ARBA" id="ARBA00023163"/>
    </source>
</evidence>
<dbReference type="AlphaFoldDB" id="A0A7G9FL14"/>
<feature type="domain" description="HTH araC/xylS-type" evidence="4">
    <location>
        <begin position="198"/>
        <end position="295"/>
    </location>
</feature>
<evidence type="ECO:0000259" key="4">
    <source>
        <dbReference type="PROSITE" id="PS01124"/>
    </source>
</evidence>
<dbReference type="KEGG" id="wcp:H9Q76_10990"/>
<dbReference type="GO" id="GO:0043565">
    <property type="term" value="F:sequence-specific DNA binding"/>
    <property type="evidence" value="ECO:0007669"/>
    <property type="project" value="InterPro"/>
</dbReference>
<dbReference type="PROSITE" id="PS00041">
    <property type="entry name" value="HTH_ARAC_FAMILY_1"/>
    <property type="match status" value="1"/>
</dbReference>
<dbReference type="SUPFAM" id="SSF46689">
    <property type="entry name" value="Homeodomain-like"/>
    <property type="match status" value="2"/>
</dbReference>
<dbReference type="SUPFAM" id="SSF51215">
    <property type="entry name" value="Regulatory protein AraC"/>
    <property type="match status" value="1"/>
</dbReference>
<name>A0A7G9FL14_9FIRM</name>
<protein>
    <submittedName>
        <fullName evidence="5">AraC family transcriptional regulator</fullName>
    </submittedName>
</protein>
<dbReference type="InterPro" id="IPR018060">
    <property type="entry name" value="HTH_AraC"/>
</dbReference>
<dbReference type="InterPro" id="IPR009057">
    <property type="entry name" value="Homeodomain-like_sf"/>
</dbReference>
<keyword evidence="2" id="KW-0238">DNA-binding</keyword>
<accession>A0A7G9FL14</accession>
<evidence type="ECO:0000256" key="1">
    <source>
        <dbReference type="ARBA" id="ARBA00023015"/>
    </source>
</evidence>
<dbReference type="RefSeq" id="WP_117781490.1">
    <property type="nucleotide sequence ID" value="NZ_CP060632.1"/>
</dbReference>
<dbReference type="InterPro" id="IPR018062">
    <property type="entry name" value="HTH_AraC-typ_CS"/>
</dbReference>
<dbReference type="Pfam" id="PF12833">
    <property type="entry name" value="HTH_18"/>
    <property type="match status" value="1"/>
</dbReference>
<evidence type="ECO:0000313" key="6">
    <source>
        <dbReference type="Proteomes" id="UP000515819"/>
    </source>
</evidence>
<proteinExistence type="predicted"/>
<organism evidence="5 6">
    <name type="scientific">Wujia chipingensis</name>
    <dbReference type="NCBI Taxonomy" id="2763670"/>
    <lineage>
        <taxon>Bacteria</taxon>
        <taxon>Bacillati</taxon>
        <taxon>Bacillota</taxon>
        <taxon>Clostridia</taxon>
        <taxon>Lachnospirales</taxon>
        <taxon>Lachnospiraceae</taxon>
        <taxon>Wujia</taxon>
    </lineage>
</organism>
<evidence type="ECO:0000313" key="5">
    <source>
        <dbReference type="EMBL" id="QNL99245.1"/>
    </source>
</evidence>
<evidence type="ECO:0000256" key="2">
    <source>
        <dbReference type="ARBA" id="ARBA00023125"/>
    </source>
</evidence>
<dbReference type="Pfam" id="PF02311">
    <property type="entry name" value="AraC_binding"/>
    <property type="match status" value="1"/>
</dbReference>
<keyword evidence="3" id="KW-0804">Transcription</keyword>
<dbReference type="Gene3D" id="2.60.120.10">
    <property type="entry name" value="Jelly Rolls"/>
    <property type="match status" value="1"/>
</dbReference>
<dbReference type="InterPro" id="IPR037923">
    <property type="entry name" value="HTH-like"/>
</dbReference>
<dbReference type="InterPro" id="IPR020449">
    <property type="entry name" value="Tscrpt_reg_AraC-type_HTH"/>
</dbReference>
<reference evidence="5 6" key="1">
    <citation type="submission" date="2020-08" db="EMBL/GenBank/DDBJ databases">
        <authorList>
            <person name="Liu C."/>
            <person name="Sun Q."/>
        </authorList>
    </citation>
    <scope>NUCLEOTIDE SEQUENCE [LARGE SCALE GENOMIC DNA]</scope>
    <source>
        <strain evidence="5 6">NSJ-4</strain>
    </source>
</reference>
<dbReference type="PROSITE" id="PS01124">
    <property type="entry name" value="HTH_ARAC_FAMILY_2"/>
    <property type="match status" value="1"/>
</dbReference>
<dbReference type="InterPro" id="IPR003313">
    <property type="entry name" value="AraC-bd"/>
</dbReference>
<dbReference type="InterPro" id="IPR014710">
    <property type="entry name" value="RmlC-like_jellyroll"/>
</dbReference>
<sequence>MKEIVNPDSASNIELNENKIHFQNEYQYNTYICSIPMDFASVPVHWHDEFEMIVIKKGRGYVTLNFQRYKVSSGDIVIVLPGMLHSIEGKQNSTMEYENILFSKHFLAFGADDVTQQKFIDPFFNGDIQIRHYLTPGHALYKEISNIIDLLDEKSDERDYAYQLFIKGGLIQIVYLLITHPPKVNETAQSDKHEEKLKSIIRYISTHYYEDISIEEIAEFCHYSPSHFMKFFKIHTGMSFISYVNDFRVTEARAMLTSTNDSILEISQKCGFSNLSNFNRMFKRKYGITPRQVRS</sequence>
<keyword evidence="6" id="KW-1185">Reference proteome</keyword>
<dbReference type="Gene3D" id="1.10.10.60">
    <property type="entry name" value="Homeodomain-like"/>
    <property type="match status" value="2"/>
</dbReference>
<dbReference type="Proteomes" id="UP000515819">
    <property type="component" value="Chromosome"/>
</dbReference>
<dbReference type="PRINTS" id="PR00032">
    <property type="entry name" value="HTHARAC"/>
</dbReference>
<dbReference type="SMART" id="SM00342">
    <property type="entry name" value="HTH_ARAC"/>
    <property type="match status" value="1"/>
</dbReference>
<dbReference type="PANTHER" id="PTHR43280:SF28">
    <property type="entry name" value="HTH-TYPE TRANSCRIPTIONAL ACTIVATOR RHAS"/>
    <property type="match status" value="1"/>
</dbReference>
<dbReference type="PANTHER" id="PTHR43280">
    <property type="entry name" value="ARAC-FAMILY TRANSCRIPTIONAL REGULATOR"/>
    <property type="match status" value="1"/>
</dbReference>
<dbReference type="GO" id="GO:0003700">
    <property type="term" value="F:DNA-binding transcription factor activity"/>
    <property type="evidence" value="ECO:0007669"/>
    <property type="project" value="InterPro"/>
</dbReference>
<keyword evidence="1" id="KW-0805">Transcription regulation</keyword>